<evidence type="ECO:0000313" key="3">
    <source>
        <dbReference type="Proteomes" id="UP001596150"/>
    </source>
</evidence>
<proteinExistence type="predicted"/>
<dbReference type="PANTHER" id="PTHR37953">
    <property type="entry name" value="UPF0127 PROTEIN MJ1496"/>
    <property type="match status" value="1"/>
</dbReference>
<gene>
    <name evidence="2" type="ORF">ACFPP9_21230</name>
</gene>
<reference evidence="3" key="1">
    <citation type="journal article" date="2019" name="Int. J. Syst. Evol. Microbiol.">
        <title>The Global Catalogue of Microorganisms (GCM) 10K type strain sequencing project: providing services to taxonomists for standard genome sequencing and annotation.</title>
        <authorList>
            <consortium name="The Broad Institute Genomics Platform"/>
            <consortium name="The Broad Institute Genome Sequencing Center for Infectious Disease"/>
            <person name="Wu L."/>
            <person name="Ma J."/>
        </authorList>
    </citation>
    <scope>NUCLEOTIDE SEQUENCE [LARGE SCALE GENOMIC DNA]</scope>
    <source>
        <strain evidence="3">KACC 12633</strain>
    </source>
</reference>
<organism evidence="2 3">
    <name type="scientific">Kaistia terrae</name>
    <dbReference type="NCBI Taxonomy" id="537017"/>
    <lineage>
        <taxon>Bacteria</taxon>
        <taxon>Pseudomonadati</taxon>
        <taxon>Pseudomonadota</taxon>
        <taxon>Alphaproteobacteria</taxon>
        <taxon>Hyphomicrobiales</taxon>
        <taxon>Kaistiaceae</taxon>
        <taxon>Kaistia</taxon>
    </lineage>
</organism>
<comment type="caution">
    <text evidence="2">The sequence shown here is derived from an EMBL/GenBank/DDBJ whole genome shotgun (WGS) entry which is preliminary data.</text>
</comment>
<dbReference type="InterPro" id="IPR003795">
    <property type="entry name" value="DUF192"/>
</dbReference>
<feature type="chain" id="PRO_5046989743" evidence="1">
    <location>
        <begin position="31"/>
        <end position="155"/>
    </location>
</feature>
<dbReference type="Proteomes" id="UP001596150">
    <property type="component" value="Unassembled WGS sequence"/>
</dbReference>
<dbReference type="EMBL" id="JBHSML010000013">
    <property type="protein sequence ID" value="MFC5518315.1"/>
    <property type="molecule type" value="Genomic_DNA"/>
</dbReference>
<keyword evidence="1" id="KW-0732">Signal</keyword>
<sequence length="155" mass="16782">MALYGFRFAFVSAVCAILALGGAFGGDAIAAEKHDTIQVVTKTGSHEISIEWAVTPSEREHGLMGREKMAANHGMLFDFGSEQPLYFWMKNTPLSLDIIFIKADGRTSRIARATTPFSEDLIPGGSPARYVLELVAGSADRLSLAPGDRIVIPKR</sequence>
<protein>
    <submittedName>
        <fullName evidence="2">DUF192 domain-containing protein</fullName>
    </submittedName>
</protein>
<dbReference type="Pfam" id="PF02643">
    <property type="entry name" value="DUF192"/>
    <property type="match status" value="1"/>
</dbReference>
<name>A0ABW0Q0C0_9HYPH</name>
<dbReference type="RefSeq" id="WP_266343523.1">
    <property type="nucleotide sequence ID" value="NZ_JAPKNH010000003.1"/>
</dbReference>
<evidence type="ECO:0000313" key="2">
    <source>
        <dbReference type="EMBL" id="MFC5518315.1"/>
    </source>
</evidence>
<dbReference type="Gene3D" id="2.60.120.1140">
    <property type="entry name" value="Protein of unknown function DUF192"/>
    <property type="match status" value="1"/>
</dbReference>
<dbReference type="InterPro" id="IPR038695">
    <property type="entry name" value="Saro_0823-like_sf"/>
</dbReference>
<dbReference type="PANTHER" id="PTHR37953:SF1">
    <property type="entry name" value="UPF0127 PROTEIN MJ1496"/>
    <property type="match status" value="1"/>
</dbReference>
<keyword evidence="3" id="KW-1185">Reference proteome</keyword>
<accession>A0ABW0Q0C0</accession>
<evidence type="ECO:0000256" key="1">
    <source>
        <dbReference type="SAM" id="SignalP"/>
    </source>
</evidence>
<feature type="signal peptide" evidence="1">
    <location>
        <begin position="1"/>
        <end position="30"/>
    </location>
</feature>